<dbReference type="Proteomes" id="UP001054945">
    <property type="component" value="Unassembled WGS sequence"/>
</dbReference>
<dbReference type="AlphaFoldDB" id="A0AAV4PZJ6"/>
<dbReference type="Pfam" id="PF07530">
    <property type="entry name" value="PRE_C2HC"/>
    <property type="match status" value="1"/>
</dbReference>
<feature type="domain" description="Pre-C2HC" evidence="1">
    <location>
        <begin position="100"/>
        <end position="163"/>
    </location>
</feature>
<evidence type="ECO:0000313" key="3">
    <source>
        <dbReference type="Proteomes" id="UP001054945"/>
    </source>
</evidence>
<dbReference type="EMBL" id="BPLR01005307">
    <property type="protein sequence ID" value="GIY01367.1"/>
    <property type="molecule type" value="Genomic_DNA"/>
</dbReference>
<sequence length="215" mass="24619">MFTFPNSVPTTNKFAQLESLPIPDPPTPQTPRIPPLMVRQSDNIRNKLKTINESFPAIKITLSRELLKIYSKDSDENLKITQFFKNSKMDFFLPRTTLSTEIEQELSALKFTNPKVTQLTNNKTKTPIAVSQIVLPKTKENEKIFDLNKLLYLSVKIEKFNRRPGATQYYSCNRFHHNSANCFSTPRCLKCGEAHPTKDCPIREKLKTPVVSTAD</sequence>
<keyword evidence="3" id="KW-1185">Reference proteome</keyword>
<accession>A0AAV4PZJ6</accession>
<evidence type="ECO:0000313" key="2">
    <source>
        <dbReference type="EMBL" id="GIY01367.1"/>
    </source>
</evidence>
<gene>
    <name evidence="2" type="primary">ORF1_1</name>
    <name evidence="2" type="ORF">CEXT_471131</name>
</gene>
<dbReference type="InterPro" id="IPR006579">
    <property type="entry name" value="Pre_C2HC_dom"/>
</dbReference>
<name>A0AAV4PZJ6_CAEEX</name>
<protein>
    <submittedName>
        <fullName evidence="2">Nucleic-acid-binding protein from transposon X-element</fullName>
    </submittedName>
</protein>
<proteinExistence type="predicted"/>
<reference evidence="2 3" key="1">
    <citation type="submission" date="2021-06" db="EMBL/GenBank/DDBJ databases">
        <title>Caerostris extrusa draft genome.</title>
        <authorList>
            <person name="Kono N."/>
            <person name="Arakawa K."/>
        </authorList>
    </citation>
    <scope>NUCLEOTIDE SEQUENCE [LARGE SCALE GENOMIC DNA]</scope>
</reference>
<comment type="caution">
    <text evidence="2">The sequence shown here is derived from an EMBL/GenBank/DDBJ whole genome shotgun (WGS) entry which is preliminary data.</text>
</comment>
<evidence type="ECO:0000259" key="1">
    <source>
        <dbReference type="Pfam" id="PF07530"/>
    </source>
</evidence>
<organism evidence="2 3">
    <name type="scientific">Caerostris extrusa</name>
    <name type="common">Bark spider</name>
    <name type="synonym">Caerostris bankana</name>
    <dbReference type="NCBI Taxonomy" id="172846"/>
    <lineage>
        <taxon>Eukaryota</taxon>
        <taxon>Metazoa</taxon>
        <taxon>Ecdysozoa</taxon>
        <taxon>Arthropoda</taxon>
        <taxon>Chelicerata</taxon>
        <taxon>Arachnida</taxon>
        <taxon>Araneae</taxon>
        <taxon>Araneomorphae</taxon>
        <taxon>Entelegynae</taxon>
        <taxon>Araneoidea</taxon>
        <taxon>Araneidae</taxon>
        <taxon>Caerostris</taxon>
    </lineage>
</organism>